<accession>A0ABU9BGC7</accession>
<evidence type="ECO:0000313" key="15">
    <source>
        <dbReference type="Proteomes" id="UP001368500"/>
    </source>
</evidence>
<dbReference type="InterPro" id="IPR040442">
    <property type="entry name" value="Pyrv_kinase-like_dom_sf"/>
</dbReference>
<dbReference type="Proteomes" id="UP001368500">
    <property type="component" value="Unassembled WGS sequence"/>
</dbReference>
<dbReference type="InterPro" id="IPR001697">
    <property type="entry name" value="Pyr_Knase"/>
</dbReference>
<keyword evidence="6" id="KW-0547">Nucleotide-binding</keyword>
<dbReference type="RefSeq" id="WP_341375745.1">
    <property type="nucleotide sequence ID" value="NZ_JBBUTF010000018.1"/>
</dbReference>
<dbReference type="InterPro" id="IPR015813">
    <property type="entry name" value="Pyrv/PenolPyrv_kinase-like_dom"/>
</dbReference>
<keyword evidence="11 14" id="KW-0670">Pyruvate</keyword>
<dbReference type="InterPro" id="IPR015806">
    <property type="entry name" value="Pyrv_Knase_insert_dom_sf"/>
</dbReference>
<comment type="pathway">
    <text evidence="1 12">Carbohydrate degradation; glycolysis; pyruvate from D-glyceraldehyde 3-phosphate: step 5/5.</text>
</comment>
<dbReference type="Gene3D" id="2.40.33.10">
    <property type="entry name" value="PK beta-barrel domain-like"/>
    <property type="match status" value="1"/>
</dbReference>
<sequence>MSLQALAHDLDTLRHGVRAAVDRTLADWQPWLQGSDYGPSAANLAAWLALRRQDLRPLQPRLRQAGLSSLGRCEAHVLPTLDAVQALLHAALGGTALPAADAAAFDAGAQRVADAASGLFGAPGTDSPVRLMVTLPTEAATSPDFIPRLAALGVQAVRINTAHDDEAAWAAMVERVRAVRSASGEPLRILMDLPGPKIRTAAVREGADRLRVHVGEELALVAPDQLLQVPERLPVLSCAAPEVLRHVGIDDRVLIDDGKVSARVLACPAWGLLLKVEVAPPDKGWKLKPEKGLAFPDTDLDLPALTADDRRILRFVARHADAIEYSFVQTPEDVRVLQVALAAERPQDWQRIGLVLKVETQRAVRHLPQLIVCAASRQPTAVMIARGDLAVEIGFARTAEMQEEILWLCEAAQVPVIWATQVMESYLKNGVPSRGEMTDAAMAARAECVMLNKGPWLFEAIEMLDALFARMAGHIRKKSHLLRPLHSW</sequence>
<evidence type="ECO:0000256" key="4">
    <source>
        <dbReference type="ARBA" id="ARBA00022679"/>
    </source>
</evidence>
<evidence type="ECO:0000256" key="11">
    <source>
        <dbReference type="ARBA" id="ARBA00023317"/>
    </source>
</evidence>
<keyword evidence="7 12" id="KW-0418">Kinase</keyword>
<protein>
    <recommendedName>
        <fullName evidence="3 12">Pyruvate kinase</fullName>
        <ecNumber evidence="3 12">2.7.1.40</ecNumber>
    </recommendedName>
</protein>
<organism evidence="14 15">
    <name type="scientific">Pseudaquabacterium rugosum</name>
    <dbReference type="NCBI Taxonomy" id="2984194"/>
    <lineage>
        <taxon>Bacteria</taxon>
        <taxon>Pseudomonadati</taxon>
        <taxon>Pseudomonadota</taxon>
        <taxon>Betaproteobacteria</taxon>
        <taxon>Burkholderiales</taxon>
        <taxon>Sphaerotilaceae</taxon>
        <taxon>Pseudaquabacterium</taxon>
    </lineage>
</organism>
<evidence type="ECO:0000259" key="13">
    <source>
        <dbReference type="Pfam" id="PF00224"/>
    </source>
</evidence>
<comment type="catalytic activity">
    <reaction evidence="12">
        <text>pyruvate + ATP = phosphoenolpyruvate + ADP + H(+)</text>
        <dbReference type="Rhea" id="RHEA:18157"/>
        <dbReference type="ChEBI" id="CHEBI:15361"/>
        <dbReference type="ChEBI" id="CHEBI:15378"/>
        <dbReference type="ChEBI" id="CHEBI:30616"/>
        <dbReference type="ChEBI" id="CHEBI:58702"/>
        <dbReference type="ChEBI" id="CHEBI:456216"/>
        <dbReference type="EC" id="2.7.1.40"/>
    </reaction>
</comment>
<dbReference type="InterPro" id="IPR011037">
    <property type="entry name" value="Pyrv_Knase-like_insert_dom_sf"/>
</dbReference>
<dbReference type="SUPFAM" id="SSF50800">
    <property type="entry name" value="PK beta-barrel domain-like"/>
    <property type="match status" value="1"/>
</dbReference>
<comment type="caution">
    <text evidence="14">The sequence shown here is derived from an EMBL/GenBank/DDBJ whole genome shotgun (WGS) entry which is preliminary data.</text>
</comment>
<reference evidence="14 15" key="1">
    <citation type="submission" date="2024-04" db="EMBL/GenBank/DDBJ databases">
        <title>Novel species of the genus Ideonella isolated from streams.</title>
        <authorList>
            <person name="Lu H."/>
        </authorList>
    </citation>
    <scope>NUCLEOTIDE SEQUENCE [LARGE SCALE GENOMIC DNA]</scope>
    <source>
        <strain evidence="14 15">BYS139W</strain>
    </source>
</reference>
<evidence type="ECO:0000256" key="12">
    <source>
        <dbReference type="RuleBase" id="RU000504"/>
    </source>
</evidence>
<evidence type="ECO:0000256" key="3">
    <source>
        <dbReference type="ARBA" id="ARBA00012142"/>
    </source>
</evidence>
<comment type="similarity">
    <text evidence="2 12">Belongs to the pyruvate kinase family.</text>
</comment>
<keyword evidence="15" id="KW-1185">Reference proteome</keyword>
<evidence type="ECO:0000256" key="2">
    <source>
        <dbReference type="ARBA" id="ARBA00008663"/>
    </source>
</evidence>
<dbReference type="Pfam" id="PF00224">
    <property type="entry name" value="PK"/>
    <property type="match status" value="1"/>
</dbReference>
<proteinExistence type="inferred from homology"/>
<dbReference type="EMBL" id="JBBUTF010000018">
    <property type="protein sequence ID" value="MEK8027962.1"/>
    <property type="molecule type" value="Genomic_DNA"/>
</dbReference>
<evidence type="ECO:0000256" key="6">
    <source>
        <dbReference type="ARBA" id="ARBA00022741"/>
    </source>
</evidence>
<keyword evidence="10 12" id="KW-0324">Glycolysis</keyword>
<evidence type="ECO:0000256" key="9">
    <source>
        <dbReference type="ARBA" id="ARBA00022842"/>
    </source>
</evidence>
<dbReference type="SUPFAM" id="SSF51621">
    <property type="entry name" value="Phosphoenolpyruvate/pyruvate domain"/>
    <property type="match status" value="1"/>
</dbReference>
<evidence type="ECO:0000256" key="8">
    <source>
        <dbReference type="ARBA" id="ARBA00022840"/>
    </source>
</evidence>
<evidence type="ECO:0000313" key="14">
    <source>
        <dbReference type="EMBL" id="MEK8027962.1"/>
    </source>
</evidence>
<name>A0ABU9BGC7_9BURK</name>
<feature type="domain" description="Pyruvate kinase barrel" evidence="13">
    <location>
        <begin position="140"/>
        <end position="452"/>
    </location>
</feature>
<dbReference type="PRINTS" id="PR01050">
    <property type="entry name" value="PYRUVTKNASE"/>
</dbReference>
<evidence type="ECO:0000256" key="7">
    <source>
        <dbReference type="ARBA" id="ARBA00022777"/>
    </source>
</evidence>
<dbReference type="GO" id="GO:0016301">
    <property type="term" value="F:kinase activity"/>
    <property type="evidence" value="ECO:0007669"/>
    <property type="project" value="UniProtKB-KW"/>
</dbReference>
<dbReference type="InterPro" id="IPR015793">
    <property type="entry name" value="Pyrv_Knase_brl"/>
</dbReference>
<gene>
    <name evidence="14" type="ORF">AACH11_18530</name>
</gene>
<keyword evidence="4 12" id="KW-0808">Transferase</keyword>
<evidence type="ECO:0000256" key="10">
    <source>
        <dbReference type="ARBA" id="ARBA00023152"/>
    </source>
</evidence>
<keyword evidence="9 12" id="KW-0460">Magnesium</keyword>
<dbReference type="PANTHER" id="PTHR11817">
    <property type="entry name" value="PYRUVATE KINASE"/>
    <property type="match status" value="1"/>
</dbReference>
<evidence type="ECO:0000256" key="5">
    <source>
        <dbReference type="ARBA" id="ARBA00022723"/>
    </source>
</evidence>
<keyword evidence="5" id="KW-0479">Metal-binding</keyword>
<dbReference type="Gene3D" id="3.20.20.60">
    <property type="entry name" value="Phosphoenolpyruvate-binding domains"/>
    <property type="match status" value="1"/>
</dbReference>
<evidence type="ECO:0000256" key="1">
    <source>
        <dbReference type="ARBA" id="ARBA00004997"/>
    </source>
</evidence>
<keyword evidence="8" id="KW-0067">ATP-binding</keyword>
<dbReference type="EC" id="2.7.1.40" evidence="3 12"/>